<reference evidence="1" key="1">
    <citation type="submission" date="2020-08" db="EMBL/GenBank/DDBJ databases">
        <title>Multicomponent nature underlies the extraordinary mechanical properties of spider dragline silk.</title>
        <authorList>
            <person name="Kono N."/>
            <person name="Nakamura H."/>
            <person name="Mori M."/>
            <person name="Yoshida Y."/>
            <person name="Ohtoshi R."/>
            <person name="Malay A.D."/>
            <person name="Moran D.A.P."/>
            <person name="Tomita M."/>
            <person name="Numata K."/>
            <person name="Arakawa K."/>
        </authorList>
    </citation>
    <scope>NUCLEOTIDE SEQUENCE</scope>
</reference>
<name>A0A8X6U6K6_NEPPI</name>
<gene>
    <name evidence="1" type="ORF">NPIL_40601</name>
</gene>
<dbReference type="EMBL" id="BMAW01121985">
    <property type="protein sequence ID" value="GFT96859.1"/>
    <property type="molecule type" value="Genomic_DNA"/>
</dbReference>
<sequence length="76" mass="8915">MFVATLSACPKIKARTLPRPAGSWLEFSHKQLFRFTIDLIHSHHDIVDSLSTVMNFEHYWLIALQRNIKNLEKTNH</sequence>
<proteinExistence type="predicted"/>
<comment type="caution">
    <text evidence="1">The sequence shown here is derived from an EMBL/GenBank/DDBJ whole genome shotgun (WGS) entry which is preliminary data.</text>
</comment>
<accession>A0A8X6U6K6</accession>
<dbReference type="AlphaFoldDB" id="A0A8X6U6K6"/>
<evidence type="ECO:0000313" key="1">
    <source>
        <dbReference type="EMBL" id="GFT96859.1"/>
    </source>
</evidence>
<dbReference type="Proteomes" id="UP000887013">
    <property type="component" value="Unassembled WGS sequence"/>
</dbReference>
<evidence type="ECO:0000313" key="2">
    <source>
        <dbReference type="Proteomes" id="UP000887013"/>
    </source>
</evidence>
<organism evidence="1 2">
    <name type="scientific">Nephila pilipes</name>
    <name type="common">Giant wood spider</name>
    <name type="synonym">Nephila maculata</name>
    <dbReference type="NCBI Taxonomy" id="299642"/>
    <lineage>
        <taxon>Eukaryota</taxon>
        <taxon>Metazoa</taxon>
        <taxon>Ecdysozoa</taxon>
        <taxon>Arthropoda</taxon>
        <taxon>Chelicerata</taxon>
        <taxon>Arachnida</taxon>
        <taxon>Araneae</taxon>
        <taxon>Araneomorphae</taxon>
        <taxon>Entelegynae</taxon>
        <taxon>Araneoidea</taxon>
        <taxon>Nephilidae</taxon>
        <taxon>Nephila</taxon>
    </lineage>
</organism>
<protein>
    <submittedName>
        <fullName evidence="1">Uncharacterized protein</fullName>
    </submittedName>
</protein>
<keyword evidence="2" id="KW-1185">Reference proteome</keyword>